<feature type="signal peptide" evidence="1">
    <location>
        <begin position="1"/>
        <end position="23"/>
    </location>
</feature>
<evidence type="ECO:0000313" key="2">
    <source>
        <dbReference type="EMBL" id="PKF36679.1"/>
    </source>
</evidence>
<evidence type="ECO:0008006" key="4">
    <source>
        <dbReference type="Google" id="ProtNLM"/>
    </source>
</evidence>
<organism evidence="2 3">
    <name type="scientific">Acinetobacter proteolyticus</name>
    <dbReference type="NCBI Taxonomy" id="1776741"/>
    <lineage>
        <taxon>Bacteria</taxon>
        <taxon>Pseudomonadati</taxon>
        <taxon>Pseudomonadota</taxon>
        <taxon>Gammaproteobacteria</taxon>
        <taxon>Moraxellales</taxon>
        <taxon>Moraxellaceae</taxon>
        <taxon>Acinetobacter</taxon>
    </lineage>
</organism>
<name>A0A2N0WJQ4_9GAMM</name>
<comment type="caution">
    <text evidence="2">The sequence shown here is derived from an EMBL/GenBank/DDBJ whole genome shotgun (WGS) entry which is preliminary data.</text>
</comment>
<keyword evidence="1" id="KW-0732">Signal</keyword>
<dbReference type="RefSeq" id="WP_101235359.1">
    <property type="nucleotide sequence ID" value="NZ_PISJ01000002.1"/>
</dbReference>
<sequence>MDLNRKGLFLFLNIILSISTAFACAPHSPRDVFIARVQSIPKQSSDTQNQFEFQHVRFVFQHFLTKLLTPKPTQWHSNFPAKTIKANDLVIGLAYSADSAAPNNYQISTMALLGCEKNIISINHLIAPFTAWDRQAKSCNKAPSSIKLLDGFLEYDQSYYLAKLHQKYPNCEALFSAFPKS</sequence>
<gene>
    <name evidence="2" type="ORF">CW311_00855</name>
</gene>
<evidence type="ECO:0000256" key="1">
    <source>
        <dbReference type="SAM" id="SignalP"/>
    </source>
</evidence>
<reference evidence="2 3" key="1">
    <citation type="submission" date="2017-12" db="EMBL/GenBank/DDBJ databases">
        <title>Draft Genome sequences of multiple microbial strains isolated from spacecraft associated surfaces.</title>
        <authorList>
            <person name="Seuylemezian A."/>
            <person name="Vaishampayan P."/>
            <person name="Venkateswaran K."/>
        </authorList>
    </citation>
    <scope>NUCLEOTIDE SEQUENCE [LARGE SCALE GENOMIC DNA]</scope>
    <source>
        <strain evidence="2 3">2P01AA</strain>
    </source>
</reference>
<proteinExistence type="predicted"/>
<dbReference type="AlphaFoldDB" id="A0A2N0WJQ4"/>
<dbReference type="Proteomes" id="UP000233553">
    <property type="component" value="Unassembled WGS sequence"/>
</dbReference>
<evidence type="ECO:0000313" key="3">
    <source>
        <dbReference type="Proteomes" id="UP000233553"/>
    </source>
</evidence>
<feature type="chain" id="PRO_5014968360" description="Lipoprotein" evidence="1">
    <location>
        <begin position="24"/>
        <end position="181"/>
    </location>
</feature>
<accession>A0A2N0WJQ4</accession>
<protein>
    <recommendedName>
        <fullName evidence="4">Lipoprotein</fullName>
    </recommendedName>
</protein>
<dbReference type="PROSITE" id="PS51257">
    <property type="entry name" value="PROKAR_LIPOPROTEIN"/>
    <property type="match status" value="1"/>
</dbReference>
<dbReference type="EMBL" id="PISJ01000002">
    <property type="protein sequence ID" value="PKF36679.1"/>
    <property type="molecule type" value="Genomic_DNA"/>
</dbReference>